<gene>
    <name evidence="3" type="ORF">D0Y50_15940</name>
</gene>
<sequence>MNVDKITNAKAETAAPVNPVTAHKKQLQQQGLQQAAQFMQQETSVTVSASQTTISYKVVNRALASNVEIDGQRPLPSEKPPKDENLFDFEEVAKNVMGFVGSVIRGAAAGGAEKEQLQSLFGQAREGVAKGIAQARQDLSGWLNDDISQGITDSESLIENKMVALEDDVFGRAPVVTATQLEQLNSREGDLIIRTREGDEVTVRFADVQTAKYQQYGPSQATPASEPDASSTNSNTETYSRAQWQATSSFSFSISGELNEQELAGITELVNSTYDLATTFFDGDIDKAFEQANGLTFDKEVLAGYAMQLTRTQSSSVVKAYESVQGLSGEELAKREGEFAIADYIQKMLNNREQAEQTLATEQDIGSLVQGIINQMQEVHTPDLISAINRFTGFNQQLSNALDVKE</sequence>
<evidence type="ECO:0000313" key="4">
    <source>
        <dbReference type="Proteomes" id="UP000262073"/>
    </source>
</evidence>
<dbReference type="Proteomes" id="UP000262073">
    <property type="component" value="Chromosome"/>
</dbReference>
<evidence type="ECO:0000256" key="1">
    <source>
        <dbReference type="SAM" id="MobiDB-lite"/>
    </source>
</evidence>
<dbReference type="AlphaFoldDB" id="A0A346NQA9"/>
<dbReference type="InterPro" id="IPR041651">
    <property type="entry name" value="DUF5610"/>
</dbReference>
<dbReference type="KEGG" id="salm:D0Y50_15940"/>
<feature type="domain" description="DUF5610" evidence="2">
    <location>
        <begin position="55"/>
        <end position="162"/>
    </location>
</feature>
<dbReference type="EMBL" id="CP031769">
    <property type="protein sequence ID" value="AXR07716.1"/>
    <property type="molecule type" value="Genomic_DNA"/>
</dbReference>
<keyword evidence="4" id="KW-1185">Reference proteome</keyword>
<feature type="region of interest" description="Disordered" evidence="1">
    <location>
        <begin position="214"/>
        <end position="240"/>
    </location>
</feature>
<accession>A0A346NQA9</accession>
<evidence type="ECO:0000313" key="3">
    <source>
        <dbReference type="EMBL" id="AXR07716.1"/>
    </source>
</evidence>
<feature type="region of interest" description="Disordered" evidence="1">
    <location>
        <begin position="1"/>
        <end position="20"/>
    </location>
</feature>
<evidence type="ECO:0000259" key="2">
    <source>
        <dbReference type="Pfam" id="PF18433"/>
    </source>
</evidence>
<reference evidence="3 4" key="1">
    <citation type="submission" date="2018-08" db="EMBL/GenBank/DDBJ databases">
        <title>Salinimonas sediminis sp. nov., a piezophilic bacterium isolated from a deep-sea sediment sample from the New Britain Trench.</title>
        <authorList>
            <person name="Cao J."/>
        </authorList>
    </citation>
    <scope>NUCLEOTIDE SEQUENCE [LARGE SCALE GENOMIC DNA]</scope>
    <source>
        <strain evidence="3 4">N102</strain>
    </source>
</reference>
<dbReference type="RefSeq" id="WP_108568455.1">
    <property type="nucleotide sequence ID" value="NZ_CP031769.1"/>
</dbReference>
<name>A0A346NQA9_9ALTE</name>
<dbReference type="OrthoDB" id="7366224at2"/>
<dbReference type="Pfam" id="PF18433">
    <property type="entry name" value="DUF5610"/>
    <property type="match status" value="1"/>
</dbReference>
<proteinExistence type="predicted"/>
<protein>
    <submittedName>
        <fullName evidence="3">DUF4367 domain-containing protein</fullName>
    </submittedName>
</protein>
<organism evidence="3 4">
    <name type="scientific">Salinimonas sediminis</name>
    <dbReference type="NCBI Taxonomy" id="2303538"/>
    <lineage>
        <taxon>Bacteria</taxon>
        <taxon>Pseudomonadati</taxon>
        <taxon>Pseudomonadota</taxon>
        <taxon>Gammaproteobacteria</taxon>
        <taxon>Alteromonadales</taxon>
        <taxon>Alteromonadaceae</taxon>
        <taxon>Alteromonas/Salinimonas group</taxon>
        <taxon>Salinimonas</taxon>
    </lineage>
</organism>